<reference evidence="2 3" key="1">
    <citation type="submission" date="2019-08" db="EMBL/GenBank/DDBJ databases">
        <title>Genomes sequence of Algoriphagus aquimarinus ACAM450.</title>
        <authorList>
            <person name="Bowman J.P."/>
        </authorList>
    </citation>
    <scope>NUCLEOTIDE SEQUENCE [LARGE SCALE GENOMIC DNA]</scope>
    <source>
        <strain evidence="2 3">ACAM 450</strain>
    </source>
</reference>
<evidence type="ECO:0000313" key="2">
    <source>
        <dbReference type="EMBL" id="TXE08719.1"/>
    </source>
</evidence>
<feature type="transmembrane region" description="Helical" evidence="1">
    <location>
        <begin position="74"/>
        <end position="93"/>
    </location>
</feature>
<dbReference type="InterPro" id="IPR032820">
    <property type="entry name" value="ATPase_put"/>
</dbReference>
<name>A0A5C7ALU1_9BACT</name>
<protein>
    <submittedName>
        <fullName evidence="2">ATP synthase subunit</fullName>
    </submittedName>
</protein>
<evidence type="ECO:0000313" key="3">
    <source>
        <dbReference type="Proteomes" id="UP000321935"/>
    </source>
</evidence>
<dbReference type="SUPFAM" id="SSF103473">
    <property type="entry name" value="MFS general substrate transporter"/>
    <property type="match status" value="1"/>
</dbReference>
<accession>A0A5C7ALU1</accession>
<comment type="caution">
    <text evidence="2">The sequence shown here is derived from an EMBL/GenBank/DDBJ whole genome shotgun (WGS) entry which is preliminary data.</text>
</comment>
<dbReference type="InterPro" id="IPR036259">
    <property type="entry name" value="MFS_trans_sf"/>
</dbReference>
<dbReference type="RefSeq" id="WP_146918673.1">
    <property type="nucleotide sequence ID" value="NZ_VORW01000010.1"/>
</dbReference>
<proteinExistence type="predicted"/>
<gene>
    <name evidence="2" type="ORF">ESV85_14230</name>
</gene>
<sequence length="109" mass="12267">MKPAANKPDENFFSNEVAKKEQRKLKALHDKNGVWFGLGMMGMVGWSVAVPSLLGAALGIWLDKSYPQSFSWTLTFLMVGIIAGSIIAWSWVLKEDREVHNKDKENNDE</sequence>
<feature type="transmembrane region" description="Helical" evidence="1">
    <location>
        <begin position="33"/>
        <end position="62"/>
    </location>
</feature>
<dbReference type="OrthoDB" id="466056at2"/>
<dbReference type="AlphaFoldDB" id="A0A5C7ALU1"/>
<dbReference type="Pfam" id="PF09527">
    <property type="entry name" value="ATPase_gene1"/>
    <property type="match status" value="1"/>
</dbReference>
<organism evidence="2 3">
    <name type="scientific">Algoriphagus aquimarinus</name>
    <dbReference type="NCBI Taxonomy" id="237018"/>
    <lineage>
        <taxon>Bacteria</taxon>
        <taxon>Pseudomonadati</taxon>
        <taxon>Bacteroidota</taxon>
        <taxon>Cytophagia</taxon>
        <taxon>Cytophagales</taxon>
        <taxon>Cyclobacteriaceae</taxon>
        <taxon>Algoriphagus</taxon>
    </lineage>
</organism>
<keyword evidence="1" id="KW-1133">Transmembrane helix</keyword>
<dbReference type="EMBL" id="VORW01000010">
    <property type="protein sequence ID" value="TXE08719.1"/>
    <property type="molecule type" value="Genomic_DNA"/>
</dbReference>
<dbReference type="Proteomes" id="UP000321935">
    <property type="component" value="Unassembled WGS sequence"/>
</dbReference>
<evidence type="ECO:0000256" key="1">
    <source>
        <dbReference type="SAM" id="Phobius"/>
    </source>
</evidence>
<keyword evidence="1" id="KW-0472">Membrane</keyword>
<keyword evidence="1" id="KW-0812">Transmembrane</keyword>
<dbReference type="InterPro" id="IPR011744">
    <property type="entry name" value="ATPase_gene1"/>
</dbReference>
<dbReference type="Gene3D" id="1.20.1250.20">
    <property type="entry name" value="MFS general substrate transporter like domains"/>
    <property type="match status" value="1"/>
</dbReference>
<dbReference type="NCBIfam" id="TIGR02230">
    <property type="entry name" value="ATPase_gene1"/>
    <property type="match status" value="1"/>
</dbReference>